<evidence type="ECO:0000256" key="1">
    <source>
        <dbReference type="SAM" id="MobiDB-lite"/>
    </source>
</evidence>
<name>A0A060T5I3_BLAAD</name>
<gene>
    <name evidence="2" type="ORF">GNLVRS02_ARAD1B11748g</name>
</gene>
<organism evidence="2">
    <name type="scientific">Blastobotrys adeninivorans</name>
    <name type="common">Yeast</name>
    <name type="synonym">Arxula adeninivorans</name>
    <dbReference type="NCBI Taxonomy" id="409370"/>
    <lineage>
        <taxon>Eukaryota</taxon>
        <taxon>Fungi</taxon>
        <taxon>Dikarya</taxon>
        <taxon>Ascomycota</taxon>
        <taxon>Saccharomycotina</taxon>
        <taxon>Dipodascomycetes</taxon>
        <taxon>Dipodascales</taxon>
        <taxon>Trichomonascaceae</taxon>
        <taxon>Blastobotrys</taxon>
    </lineage>
</organism>
<feature type="region of interest" description="Disordered" evidence="1">
    <location>
        <begin position="112"/>
        <end position="201"/>
    </location>
</feature>
<reference evidence="2" key="2">
    <citation type="submission" date="2014-06" db="EMBL/GenBank/DDBJ databases">
        <title>The complete genome of Blastobotrys (Arxula) adeninivorans LS3 - a yeast of biotechnological interest.</title>
        <authorList>
            <person name="Kunze G."/>
            <person name="Gaillardin C."/>
            <person name="Czernicka M."/>
            <person name="Durrens P."/>
            <person name="Martin T."/>
            <person name="Boer E."/>
            <person name="Gabaldon T."/>
            <person name="Cruz J."/>
            <person name="Talla E."/>
            <person name="Marck C."/>
            <person name="Goffeau A."/>
            <person name="Barbe V."/>
            <person name="Baret P."/>
            <person name="Baronian K."/>
            <person name="Beier S."/>
            <person name="Bleykasten C."/>
            <person name="Bode R."/>
            <person name="Casaregola S."/>
            <person name="Despons L."/>
            <person name="Fairhead C."/>
            <person name="Giersberg M."/>
            <person name="Gierski P."/>
            <person name="Hahnel U."/>
            <person name="Hartmann A."/>
            <person name="Jankowska D."/>
            <person name="Jubin C."/>
            <person name="Jung P."/>
            <person name="Lafontaine I."/>
            <person name="Leh-Louis V."/>
            <person name="Lemaire M."/>
            <person name="Marcet-Houben M."/>
            <person name="Mascher M."/>
            <person name="Morel G."/>
            <person name="Richard G.-F."/>
            <person name="Riechen J."/>
            <person name="Sacerdot C."/>
            <person name="Sarkar A."/>
            <person name="Savel G."/>
            <person name="Schacherer J."/>
            <person name="Sherman D."/>
            <person name="Straub M.-L."/>
            <person name="Stein N."/>
            <person name="Thierry A."/>
            <person name="Trautwein-Schult A."/>
            <person name="Westhof E."/>
            <person name="Worch S."/>
            <person name="Dujon B."/>
            <person name="Souciet J.-L."/>
            <person name="Wincker P."/>
            <person name="Scholz U."/>
            <person name="Neuveglise N."/>
        </authorList>
    </citation>
    <scope>NUCLEOTIDE SEQUENCE</scope>
    <source>
        <strain evidence="2">LS3</strain>
    </source>
</reference>
<dbReference type="AlphaFoldDB" id="A0A060T5I3"/>
<reference evidence="2" key="1">
    <citation type="submission" date="2014-02" db="EMBL/GenBank/DDBJ databases">
        <authorList>
            <person name="Genoscope - CEA"/>
        </authorList>
    </citation>
    <scope>NUCLEOTIDE SEQUENCE</scope>
    <source>
        <strain evidence="2">LS3</strain>
    </source>
</reference>
<evidence type="ECO:0000313" key="2">
    <source>
        <dbReference type="EMBL" id="CDP36385.1"/>
    </source>
</evidence>
<dbReference type="EMBL" id="HG937692">
    <property type="protein sequence ID" value="CDP36385.1"/>
    <property type="molecule type" value="Genomic_DNA"/>
</dbReference>
<accession>A0A060T5I3</accession>
<sequence length="201" mass="22261">MMIVRQRGQSKFQRYIYIYIYIHHHHALSSIANGTLANSHSQSFTGTMKERFSYSSSPSSRSLASTASSSSTCSIIRVRANPLVVIDAPPAIDYTHGQGDKEVERSEDEFIFDDSWSRGSSPRASSSSFSSSPRSGGLWSHPRQVPYLEDYDASNHCGPVSPTMPSSTNEPMTADHFAPSIPPRSPRRHRTREAIAQALAR</sequence>
<proteinExistence type="predicted"/>
<protein>
    <submittedName>
        <fullName evidence="2">ARAD1B11748p</fullName>
    </submittedName>
</protein>
<feature type="compositionally biased region" description="Low complexity" evidence="1">
    <location>
        <begin position="117"/>
        <end position="140"/>
    </location>
</feature>